<dbReference type="Proteomes" id="UP000789901">
    <property type="component" value="Unassembled WGS sequence"/>
</dbReference>
<evidence type="ECO:0000313" key="1">
    <source>
        <dbReference type="EMBL" id="CAG8621879.1"/>
    </source>
</evidence>
<reference evidence="1 2" key="1">
    <citation type="submission" date="2021-06" db="EMBL/GenBank/DDBJ databases">
        <authorList>
            <person name="Kallberg Y."/>
            <person name="Tangrot J."/>
            <person name="Rosling A."/>
        </authorList>
    </citation>
    <scope>NUCLEOTIDE SEQUENCE [LARGE SCALE GENOMIC DNA]</scope>
    <source>
        <strain evidence="1 2">120-4 pot B 10/14</strain>
    </source>
</reference>
<accession>A0ABN7UKW8</accession>
<protein>
    <submittedName>
        <fullName evidence="1">43449_t:CDS:1</fullName>
    </submittedName>
</protein>
<name>A0ABN7UKW8_GIGMA</name>
<gene>
    <name evidence="1" type="ORF">GMARGA_LOCUS7884</name>
</gene>
<comment type="caution">
    <text evidence="1">The sequence shown here is derived from an EMBL/GenBank/DDBJ whole genome shotgun (WGS) entry which is preliminary data.</text>
</comment>
<evidence type="ECO:0000313" key="2">
    <source>
        <dbReference type="Proteomes" id="UP000789901"/>
    </source>
</evidence>
<organism evidence="1 2">
    <name type="scientific">Gigaspora margarita</name>
    <dbReference type="NCBI Taxonomy" id="4874"/>
    <lineage>
        <taxon>Eukaryota</taxon>
        <taxon>Fungi</taxon>
        <taxon>Fungi incertae sedis</taxon>
        <taxon>Mucoromycota</taxon>
        <taxon>Glomeromycotina</taxon>
        <taxon>Glomeromycetes</taxon>
        <taxon>Diversisporales</taxon>
        <taxon>Gigasporaceae</taxon>
        <taxon>Gigaspora</taxon>
    </lineage>
</organism>
<proteinExistence type="predicted"/>
<sequence>MISIKKLYNEELDLFYEQFENLDENNNLCPKKMGEFLEKFSENILVTILALTPTSLQFAGNLYFEDLVTTSSTNSRYPNDYDIKQLQFLFHRSFENEVLNDPVRLHVFWWTNSDVFIAELELARICPPIIELISKDNINGNEYEYFRIHLIDQQRLVIESSSKSKALQFLRICNDLISTQLINISDIVDDAINIKY</sequence>
<dbReference type="EMBL" id="CAJVQB010003930">
    <property type="protein sequence ID" value="CAG8621879.1"/>
    <property type="molecule type" value="Genomic_DNA"/>
</dbReference>
<keyword evidence="2" id="KW-1185">Reference proteome</keyword>